<dbReference type="Proteomes" id="UP000032352">
    <property type="component" value="Chromosome"/>
</dbReference>
<dbReference type="InterPro" id="IPR014710">
    <property type="entry name" value="RmlC-like_jellyroll"/>
</dbReference>
<reference evidence="2 3" key="1">
    <citation type="journal article" date="2015" name="Genome Announc.">
        <title>Draft Genome Sequences of Marine Isolates of Thalassomonas viridans and Thalassomonas actiniarum.</title>
        <authorList>
            <person name="Olonade I."/>
            <person name="van Zyl L.J."/>
            <person name="Trindade M."/>
        </authorList>
    </citation>
    <scope>NUCLEOTIDE SEQUENCE [LARGE SCALE GENOMIC DNA]</scope>
    <source>
        <strain evidence="2 3">XOM25</strain>
    </source>
</reference>
<dbReference type="NCBIfam" id="TIGR02451">
    <property type="entry name" value="anti_sig_ChrR"/>
    <property type="match status" value="1"/>
</dbReference>
<dbReference type="InterPro" id="IPR012807">
    <property type="entry name" value="Anti-sigma_ChrR"/>
</dbReference>
<dbReference type="InterPro" id="IPR041916">
    <property type="entry name" value="Anti_sigma_zinc_sf"/>
</dbReference>
<dbReference type="EMBL" id="CP059733">
    <property type="protein sequence ID" value="WDE04185.1"/>
    <property type="molecule type" value="Genomic_DNA"/>
</dbReference>
<protein>
    <submittedName>
        <fullName evidence="2">Cupin domain-containing protein</fullName>
    </submittedName>
</protein>
<name>A0AAF0C8G9_9GAMM</name>
<proteinExistence type="predicted"/>
<reference evidence="2 3" key="2">
    <citation type="journal article" date="2022" name="Mar. Drugs">
        <title>Bioassay-Guided Fractionation Leads to the Detection of Cholic Acid Generated by the Rare Thalassomonas sp.</title>
        <authorList>
            <person name="Pheiffer F."/>
            <person name="Schneider Y.K."/>
            <person name="Hansen E.H."/>
            <person name="Andersen J.H."/>
            <person name="Isaksson J."/>
            <person name="Busche T."/>
            <person name="R C."/>
            <person name="Kalinowski J."/>
            <person name="Zyl L.V."/>
            <person name="Trindade M."/>
        </authorList>
    </citation>
    <scope>NUCLEOTIDE SEQUENCE [LARGE SCALE GENOMIC DNA]</scope>
    <source>
        <strain evidence="2 3">XOM25</strain>
    </source>
</reference>
<dbReference type="InterPro" id="IPR025979">
    <property type="entry name" value="ChrR-like_cupin_dom"/>
</dbReference>
<evidence type="ECO:0000259" key="1">
    <source>
        <dbReference type="Pfam" id="PF12973"/>
    </source>
</evidence>
<evidence type="ECO:0000313" key="2">
    <source>
        <dbReference type="EMBL" id="WDE04185.1"/>
    </source>
</evidence>
<keyword evidence="3" id="KW-1185">Reference proteome</keyword>
<evidence type="ECO:0000313" key="3">
    <source>
        <dbReference type="Proteomes" id="UP000032352"/>
    </source>
</evidence>
<dbReference type="AlphaFoldDB" id="A0AAF0C8G9"/>
<dbReference type="Pfam" id="PF12973">
    <property type="entry name" value="Cupin_7"/>
    <property type="match status" value="1"/>
</dbReference>
<dbReference type="SUPFAM" id="SSF51182">
    <property type="entry name" value="RmlC-like cupins"/>
    <property type="match status" value="1"/>
</dbReference>
<dbReference type="Gene3D" id="1.10.10.1320">
    <property type="entry name" value="Anti-sigma factor, zinc-finger domain"/>
    <property type="match status" value="1"/>
</dbReference>
<dbReference type="KEGG" id="tvd:SG34_023010"/>
<gene>
    <name evidence="2" type="ORF">SG34_023010</name>
</gene>
<organism evidence="2 3">
    <name type="scientific">Thalassomonas viridans</name>
    <dbReference type="NCBI Taxonomy" id="137584"/>
    <lineage>
        <taxon>Bacteria</taxon>
        <taxon>Pseudomonadati</taxon>
        <taxon>Pseudomonadota</taxon>
        <taxon>Gammaproteobacteria</taxon>
        <taxon>Alteromonadales</taxon>
        <taxon>Colwelliaceae</taxon>
        <taxon>Thalassomonas</taxon>
    </lineage>
</organism>
<dbReference type="InterPro" id="IPR011051">
    <property type="entry name" value="RmlC_Cupin_sf"/>
</dbReference>
<dbReference type="Gene3D" id="2.60.120.10">
    <property type="entry name" value="Jelly Rolls"/>
    <property type="match status" value="1"/>
</dbReference>
<accession>A0AAF0C8G9</accession>
<sequence>MIRHHPKETLLKAFVSGELAASLSAAIAIHVDMCPLCREKTDAFTKVQAAESFGPEALFEDNDIYDLAEIDYDGMIEAIVADEQIAPVPVRLPKKVTVGGQDYTLPQAISNLQLDKFRQLGKLSRARFQLGEGPVHTSLLHIQPGGGVPEHTHKGYELTLLLAGEFSDAQGSYVPGDFIMLDEHHTHNPVSEQGCLCYTVVSKPLRFTHGINRLLNPIGTLIY</sequence>
<dbReference type="RefSeq" id="WP_044837202.1">
    <property type="nucleotide sequence ID" value="NZ_CP059733.1"/>
</dbReference>
<feature type="domain" description="ChrR-like cupin" evidence="1">
    <location>
        <begin position="135"/>
        <end position="200"/>
    </location>
</feature>
<dbReference type="CDD" id="cd20301">
    <property type="entry name" value="cupin_ChrR"/>
    <property type="match status" value="1"/>
</dbReference>